<organism evidence="1">
    <name type="scientific">mine drainage metagenome</name>
    <dbReference type="NCBI Taxonomy" id="410659"/>
    <lineage>
        <taxon>unclassified sequences</taxon>
        <taxon>metagenomes</taxon>
        <taxon>ecological metagenomes</taxon>
    </lineage>
</organism>
<proteinExistence type="predicted"/>
<dbReference type="PANTHER" id="PTHR30203">
    <property type="entry name" value="OUTER MEMBRANE CATION EFFLUX PROTEIN"/>
    <property type="match status" value="1"/>
</dbReference>
<dbReference type="PANTHER" id="PTHR30203:SF33">
    <property type="entry name" value="BLR4455 PROTEIN"/>
    <property type="match status" value="1"/>
</dbReference>
<dbReference type="InterPro" id="IPR003423">
    <property type="entry name" value="OMP_efflux"/>
</dbReference>
<dbReference type="PROSITE" id="PS51257">
    <property type="entry name" value="PROKAR_LIPOPROTEIN"/>
    <property type="match status" value="1"/>
</dbReference>
<dbReference type="Pfam" id="PF02321">
    <property type="entry name" value="OEP"/>
    <property type="match status" value="2"/>
</dbReference>
<dbReference type="AlphaFoldDB" id="A0A1J5RVQ1"/>
<evidence type="ECO:0000313" key="1">
    <source>
        <dbReference type="EMBL" id="OIQ92181.1"/>
    </source>
</evidence>
<dbReference type="NCBIfam" id="TIGR01845">
    <property type="entry name" value="outer_NodT"/>
    <property type="match status" value="1"/>
</dbReference>
<gene>
    <name evidence="1" type="primary">oprM_29</name>
    <name evidence="1" type="ORF">GALL_258580</name>
</gene>
<dbReference type="InterPro" id="IPR010131">
    <property type="entry name" value="MdtP/NodT-like"/>
</dbReference>
<name>A0A1J5RVQ1_9ZZZZ</name>
<dbReference type="Gene3D" id="1.20.1600.10">
    <property type="entry name" value="Outer membrane efflux proteins (OEP)"/>
    <property type="match status" value="1"/>
</dbReference>
<dbReference type="GO" id="GO:0015562">
    <property type="term" value="F:efflux transmembrane transporter activity"/>
    <property type="evidence" value="ECO:0007669"/>
    <property type="project" value="InterPro"/>
</dbReference>
<sequence length="494" mass="52815">MNRTRTTTLAALAAAVTLLAGCAVGPDFKRPDPPQADRYVAWPLKLERKDAGDQSQQAILGGQLDRAWWRLFQSEALDAVVKRALAQNRTIVAASYTLAQAQELAAAQAGTRYPQVGVAAGVGREKYGAEFLGSSPKPPPFTYFAVGPTVSYSLDYTGGGARSIEQQLARASYQRQQLDAAYLAVTGNAVMQSLNIASLRAQIATVRTLLDQDRKNQKLVHEAFAAGSVSRLDIVSADSQLASDSAQLPPLRQALSLARHALALVLGQAPAERALPEFDLTRLRLPRRLPVSLPSELARRRPDILAAEAELHAATAAVGVATANLYPHIDLSTSFAQQTTVAGRLFAEGSNGWSLIGGLVAPIIDGGTLRAERRAAVDAMQASAAKYQQTVLTAFGQVADSLQALAHDAEALDAQTLAQGAARRNLELTRISYREGNIGVLQVLDAERRYSQASLAYVRARAQRYIDTAQLFLALGGSGFEADGRPGRRTAHSD</sequence>
<protein>
    <submittedName>
        <fullName evidence="1">Outer membrane protein OprM</fullName>
    </submittedName>
</protein>
<dbReference type="SUPFAM" id="SSF56954">
    <property type="entry name" value="Outer membrane efflux proteins (OEP)"/>
    <property type="match status" value="1"/>
</dbReference>
<dbReference type="Gene3D" id="2.20.200.10">
    <property type="entry name" value="Outer membrane efflux proteins (OEP)"/>
    <property type="match status" value="1"/>
</dbReference>
<accession>A0A1J5RVQ1</accession>
<comment type="caution">
    <text evidence="1">The sequence shown here is derived from an EMBL/GenBank/DDBJ whole genome shotgun (WGS) entry which is preliminary data.</text>
</comment>
<dbReference type="GO" id="GO:0016020">
    <property type="term" value="C:membrane"/>
    <property type="evidence" value="ECO:0007669"/>
    <property type="project" value="InterPro"/>
</dbReference>
<dbReference type="EMBL" id="MLJW01000238">
    <property type="protein sequence ID" value="OIQ92181.1"/>
    <property type="molecule type" value="Genomic_DNA"/>
</dbReference>
<reference evidence="1" key="1">
    <citation type="submission" date="2016-10" db="EMBL/GenBank/DDBJ databases">
        <title>Sequence of Gallionella enrichment culture.</title>
        <authorList>
            <person name="Poehlein A."/>
            <person name="Muehling M."/>
            <person name="Daniel R."/>
        </authorList>
    </citation>
    <scope>NUCLEOTIDE SEQUENCE</scope>
</reference>